<dbReference type="SUPFAM" id="SSF47413">
    <property type="entry name" value="lambda repressor-like DNA-binding domains"/>
    <property type="match status" value="1"/>
</dbReference>
<reference evidence="2" key="4">
    <citation type="submission" date="2023-01" db="EMBL/GenBank/DDBJ databases">
        <title>Draft genome sequence of Methylobacterium oxalidis strain NBRC 107715.</title>
        <authorList>
            <person name="Sun Q."/>
            <person name="Mori K."/>
        </authorList>
    </citation>
    <scope>NUCLEOTIDE SEQUENCE</scope>
    <source>
        <strain evidence="2">NBRC 107715</strain>
    </source>
</reference>
<keyword evidence="4" id="KW-1185">Reference proteome</keyword>
<dbReference type="EMBL" id="BJZU01000126">
    <property type="protein sequence ID" value="GEP06851.1"/>
    <property type="molecule type" value="Genomic_DNA"/>
</dbReference>
<evidence type="ECO:0000313" key="1">
    <source>
        <dbReference type="EMBL" id="GEP06851.1"/>
    </source>
</evidence>
<name>A0A512JA78_9HYPH</name>
<evidence type="ECO:0000313" key="4">
    <source>
        <dbReference type="Proteomes" id="UP001156856"/>
    </source>
</evidence>
<evidence type="ECO:0000313" key="3">
    <source>
        <dbReference type="Proteomes" id="UP000321960"/>
    </source>
</evidence>
<dbReference type="Proteomes" id="UP000321960">
    <property type="component" value="Unassembled WGS sequence"/>
</dbReference>
<evidence type="ECO:0000313" key="2">
    <source>
        <dbReference type="EMBL" id="GLS67569.1"/>
    </source>
</evidence>
<proteinExistence type="predicted"/>
<dbReference type="Gene3D" id="1.10.260.40">
    <property type="entry name" value="lambda repressor-like DNA-binding domains"/>
    <property type="match status" value="1"/>
</dbReference>
<reference evidence="1 3" key="3">
    <citation type="submission" date="2019-07" db="EMBL/GenBank/DDBJ databases">
        <title>Whole genome shotgun sequence of Methylobacterium oxalidis NBRC 107715.</title>
        <authorList>
            <person name="Hosoyama A."/>
            <person name="Uohara A."/>
            <person name="Ohji S."/>
            <person name="Ichikawa N."/>
        </authorList>
    </citation>
    <scope>NUCLEOTIDE SEQUENCE [LARGE SCALE GENOMIC DNA]</scope>
    <source>
        <strain evidence="1 3">NBRC 107715</strain>
    </source>
</reference>
<protein>
    <recommendedName>
        <fullName evidence="5">HTH cro/C1-type domain-containing protein</fullName>
    </recommendedName>
</protein>
<reference evidence="4" key="2">
    <citation type="journal article" date="2019" name="Int. J. Syst. Evol. Microbiol.">
        <title>The Global Catalogue of Microorganisms (GCM) 10K type strain sequencing project: providing services to taxonomists for standard genome sequencing and annotation.</title>
        <authorList>
            <consortium name="The Broad Institute Genomics Platform"/>
            <consortium name="The Broad Institute Genome Sequencing Center for Infectious Disease"/>
            <person name="Wu L."/>
            <person name="Ma J."/>
        </authorList>
    </citation>
    <scope>NUCLEOTIDE SEQUENCE [LARGE SCALE GENOMIC DNA]</scope>
    <source>
        <strain evidence="4">NBRC 107715</strain>
    </source>
</reference>
<dbReference type="EMBL" id="BSPK01000114">
    <property type="protein sequence ID" value="GLS67569.1"/>
    <property type="molecule type" value="Genomic_DNA"/>
</dbReference>
<organism evidence="1 3">
    <name type="scientific">Methylobacterium oxalidis</name>
    <dbReference type="NCBI Taxonomy" id="944322"/>
    <lineage>
        <taxon>Bacteria</taxon>
        <taxon>Pseudomonadati</taxon>
        <taxon>Pseudomonadota</taxon>
        <taxon>Alphaproteobacteria</taxon>
        <taxon>Hyphomicrobiales</taxon>
        <taxon>Methylobacteriaceae</taxon>
        <taxon>Methylobacterium</taxon>
    </lineage>
</organism>
<dbReference type="OrthoDB" id="7997455at2"/>
<gene>
    <name evidence="2" type="ORF">GCM10007888_59530</name>
    <name evidence="1" type="ORF">MOX02_48890</name>
</gene>
<comment type="caution">
    <text evidence="1">The sequence shown here is derived from an EMBL/GenBank/DDBJ whole genome shotgun (WGS) entry which is preliminary data.</text>
</comment>
<reference evidence="2" key="1">
    <citation type="journal article" date="2014" name="Int. J. Syst. Evol. Microbiol.">
        <title>Complete genome of a new Firmicutes species belonging to the dominant human colonic microbiota ('Ruminococcus bicirculans') reveals two chromosomes and a selective capacity to utilize plant glucans.</title>
        <authorList>
            <consortium name="NISC Comparative Sequencing Program"/>
            <person name="Wegmann U."/>
            <person name="Louis P."/>
            <person name="Goesmann A."/>
            <person name="Henrissat B."/>
            <person name="Duncan S.H."/>
            <person name="Flint H.J."/>
        </authorList>
    </citation>
    <scope>NUCLEOTIDE SEQUENCE</scope>
    <source>
        <strain evidence="2">NBRC 107715</strain>
    </source>
</reference>
<dbReference type="GO" id="GO:0003677">
    <property type="term" value="F:DNA binding"/>
    <property type="evidence" value="ECO:0007669"/>
    <property type="project" value="InterPro"/>
</dbReference>
<evidence type="ECO:0008006" key="5">
    <source>
        <dbReference type="Google" id="ProtNLM"/>
    </source>
</evidence>
<dbReference type="Proteomes" id="UP001156856">
    <property type="component" value="Unassembled WGS sequence"/>
</dbReference>
<accession>A0A512JA78</accession>
<dbReference type="AlphaFoldDB" id="A0A512JA78"/>
<dbReference type="InterPro" id="IPR010982">
    <property type="entry name" value="Lambda_DNA-bd_dom_sf"/>
</dbReference>
<sequence>MSVRSLIEAAIKDRGSEAKLAAACGVSQAAIWKAKKAGRVSPRLAIKMEGACGMSRRLLCPEIFGTTAANGDTPPEPRVA</sequence>